<dbReference type="InterPro" id="IPR036217">
    <property type="entry name" value="MethylDNA_cys_MeTrfase_DNAb"/>
</dbReference>
<evidence type="ECO:0000256" key="7">
    <source>
        <dbReference type="ARBA" id="ARBA00023204"/>
    </source>
</evidence>
<comment type="catalytic activity">
    <reaction evidence="1">
        <text>a 4-O-methyl-thymidine in DNA + L-cysteinyl-[protein] = a thymidine in DNA + S-methyl-L-cysteinyl-[protein]</text>
        <dbReference type="Rhea" id="RHEA:53428"/>
        <dbReference type="Rhea" id="RHEA-COMP:10131"/>
        <dbReference type="Rhea" id="RHEA-COMP:10132"/>
        <dbReference type="Rhea" id="RHEA-COMP:13555"/>
        <dbReference type="Rhea" id="RHEA-COMP:13556"/>
        <dbReference type="ChEBI" id="CHEBI:29950"/>
        <dbReference type="ChEBI" id="CHEBI:82612"/>
        <dbReference type="ChEBI" id="CHEBI:137386"/>
        <dbReference type="ChEBI" id="CHEBI:137387"/>
        <dbReference type="EC" id="2.1.1.63"/>
    </reaction>
</comment>
<sequence>MDHRYATVDTPLGVVVAVASPDGLVAVRVADDPGHVLGALAHAHRIVPEPDDDVAADLAPQLDAYFAGRLRAFDVTLDWSLVSGFARDALQAVREIPYGETASYGEVAALAGRPRAHRAVGTACRDTPFALVVPVHRVIRSDGKLGEYGGFPEHKRFLVELEREAIR</sequence>
<dbReference type="OrthoDB" id="9802228at2"/>
<dbReference type="GO" id="GO:0006281">
    <property type="term" value="P:DNA repair"/>
    <property type="evidence" value="ECO:0007669"/>
    <property type="project" value="UniProtKB-KW"/>
</dbReference>
<dbReference type="STRING" id="904291.A7J15_09780"/>
<gene>
    <name evidence="11" type="ORF">A7J15_09780</name>
</gene>
<evidence type="ECO:0000256" key="8">
    <source>
        <dbReference type="ARBA" id="ARBA00049348"/>
    </source>
</evidence>
<dbReference type="GO" id="GO:0032259">
    <property type="term" value="P:methylation"/>
    <property type="evidence" value="ECO:0007669"/>
    <property type="project" value="UniProtKB-KW"/>
</dbReference>
<comment type="caution">
    <text evidence="11">The sequence shown here is derived from an EMBL/GenBank/DDBJ whole genome shotgun (WGS) entry which is preliminary data.</text>
</comment>
<dbReference type="Gene3D" id="3.30.160.70">
    <property type="entry name" value="Methylated DNA-protein cysteine methyltransferase domain"/>
    <property type="match status" value="1"/>
</dbReference>
<dbReference type="CDD" id="cd06445">
    <property type="entry name" value="ATase"/>
    <property type="match status" value="1"/>
</dbReference>
<evidence type="ECO:0000256" key="1">
    <source>
        <dbReference type="ARBA" id="ARBA00001286"/>
    </source>
</evidence>
<dbReference type="PANTHER" id="PTHR10815:SF13">
    <property type="entry name" value="METHYLATED-DNA--PROTEIN-CYSTEINE METHYLTRANSFERASE"/>
    <property type="match status" value="1"/>
</dbReference>
<keyword evidence="7" id="KW-0234">DNA repair</keyword>
<evidence type="ECO:0000256" key="5">
    <source>
        <dbReference type="ARBA" id="ARBA00022679"/>
    </source>
</evidence>
<evidence type="ECO:0000256" key="4">
    <source>
        <dbReference type="ARBA" id="ARBA00022603"/>
    </source>
</evidence>
<name>A0A1B9N865_9MICO</name>
<dbReference type="InterPro" id="IPR014048">
    <property type="entry name" value="MethylDNA_cys_MeTrfase_DNA-bd"/>
</dbReference>
<keyword evidence="4 11" id="KW-0489">Methyltransferase</keyword>
<evidence type="ECO:0000256" key="2">
    <source>
        <dbReference type="ARBA" id="ARBA00008711"/>
    </source>
</evidence>
<dbReference type="Pfam" id="PF02870">
    <property type="entry name" value="Methyltransf_1N"/>
    <property type="match status" value="1"/>
</dbReference>
<evidence type="ECO:0000259" key="10">
    <source>
        <dbReference type="Pfam" id="PF02870"/>
    </source>
</evidence>
<protein>
    <recommendedName>
        <fullName evidence="3">methylated-DNA--[protein]-cysteine S-methyltransferase</fullName>
        <ecNumber evidence="3">2.1.1.63</ecNumber>
    </recommendedName>
</protein>
<dbReference type="RefSeq" id="WP_067027444.1">
    <property type="nucleotide sequence ID" value="NZ_CP038256.1"/>
</dbReference>
<dbReference type="Proteomes" id="UP000093355">
    <property type="component" value="Unassembled WGS sequence"/>
</dbReference>
<dbReference type="NCBIfam" id="TIGR00589">
    <property type="entry name" value="ogt"/>
    <property type="match status" value="1"/>
</dbReference>
<dbReference type="SUPFAM" id="SSF53155">
    <property type="entry name" value="Methylated DNA-protein cysteine methyltransferase domain"/>
    <property type="match status" value="1"/>
</dbReference>
<dbReference type="AlphaFoldDB" id="A0A1B9N865"/>
<keyword evidence="12" id="KW-1185">Reference proteome</keyword>
<dbReference type="Gene3D" id="1.10.10.10">
    <property type="entry name" value="Winged helix-like DNA-binding domain superfamily/Winged helix DNA-binding domain"/>
    <property type="match status" value="1"/>
</dbReference>
<dbReference type="GO" id="GO:0003908">
    <property type="term" value="F:methylated-DNA-[protein]-cysteine S-methyltransferase activity"/>
    <property type="evidence" value="ECO:0007669"/>
    <property type="project" value="UniProtKB-EC"/>
</dbReference>
<keyword evidence="6" id="KW-0227">DNA damage</keyword>
<dbReference type="EC" id="2.1.1.63" evidence="3"/>
<dbReference type="InterPro" id="IPR008332">
    <property type="entry name" value="MethylG_MeTrfase_N"/>
</dbReference>
<evidence type="ECO:0000313" key="12">
    <source>
        <dbReference type="Proteomes" id="UP000093355"/>
    </source>
</evidence>
<dbReference type="EMBL" id="LXMD01000028">
    <property type="protein sequence ID" value="OCG72795.1"/>
    <property type="molecule type" value="Genomic_DNA"/>
</dbReference>
<feature type="domain" description="Methylguanine DNA methyltransferase ribonuclease-like" evidence="10">
    <location>
        <begin position="4"/>
        <end position="78"/>
    </location>
</feature>
<evidence type="ECO:0000259" key="9">
    <source>
        <dbReference type="Pfam" id="PF01035"/>
    </source>
</evidence>
<keyword evidence="5 11" id="KW-0808">Transferase</keyword>
<feature type="domain" description="Methylated-DNA-[protein]-cysteine S-methyltransferase DNA binding" evidence="9">
    <location>
        <begin position="85"/>
        <end position="163"/>
    </location>
</feature>
<evidence type="ECO:0000256" key="3">
    <source>
        <dbReference type="ARBA" id="ARBA00011918"/>
    </source>
</evidence>
<reference evidence="11 12" key="1">
    <citation type="submission" date="2016-05" db="EMBL/GenBank/DDBJ databases">
        <authorList>
            <person name="Lavstsen T."/>
            <person name="Jespersen J.S."/>
        </authorList>
    </citation>
    <scope>NUCLEOTIDE SEQUENCE [LARGE SCALE GENOMIC DNA]</scope>
    <source>
        <strain evidence="11 12">YLB-01</strain>
    </source>
</reference>
<comment type="similarity">
    <text evidence="2">Belongs to the MGMT family.</text>
</comment>
<dbReference type="InterPro" id="IPR036388">
    <property type="entry name" value="WH-like_DNA-bd_sf"/>
</dbReference>
<dbReference type="SUPFAM" id="SSF46767">
    <property type="entry name" value="Methylated DNA-protein cysteine methyltransferase, C-terminal domain"/>
    <property type="match status" value="1"/>
</dbReference>
<dbReference type="InterPro" id="IPR036631">
    <property type="entry name" value="MGMT_N_sf"/>
</dbReference>
<dbReference type="PANTHER" id="PTHR10815">
    <property type="entry name" value="METHYLATED-DNA--PROTEIN-CYSTEINE METHYLTRANSFERASE"/>
    <property type="match status" value="1"/>
</dbReference>
<evidence type="ECO:0000256" key="6">
    <source>
        <dbReference type="ARBA" id="ARBA00022763"/>
    </source>
</evidence>
<comment type="catalytic activity">
    <reaction evidence="8">
        <text>a 6-O-methyl-2'-deoxyguanosine in DNA + L-cysteinyl-[protein] = S-methyl-L-cysteinyl-[protein] + a 2'-deoxyguanosine in DNA</text>
        <dbReference type="Rhea" id="RHEA:24000"/>
        <dbReference type="Rhea" id="RHEA-COMP:10131"/>
        <dbReference type="Rhea" id="RHEA-COMP:10132"/>
        <dbReference type="Rhea" id="RHEA-COMP:11367"/>
        <dbReference type="Rhea" id="RHEA-COMP:11368"/>
        <dbReference type="ChEBI" id="CHEBI:29950"/>
        <dbReference type="ChEBI" id="CHEBI:82612"/>
        <dbReference type="ChEBI" id="CHEBI:85445"/>
        <dbReference type="ChEBI" id="CHEBI:85448"/>
        <dbReference type="EC" id="2.1.1.63"/>
    </reaction>
</comment>
<accession>A0A1B9N865</accession>
<organism evidence="11 12">
    <name type="scientific">Microbacterium sediminis</name>
    <dbReference type="NCBI Taxonomy" id="904291"/>
    <lineage>
        <taxon>Bacteria</taxon>
        <taxon>Bacillati</taxon>
        <taxon>Actinomycetota</taxon>
        <taxon>Actinomycetes</taxon>
        <taxon>Micrococcales</taxon>
        <taxon>Microbacteriaceae</taxon>
        <taxon>Microbacterium</taxon>
    </lineage>
</organism>
<dbReference type="FunFam" id="1.10.10.10:FF:000214">
    <property type="entry name" value="Methylated-DNA--protein-cysteine methyltransferase"/>
    <property type="match status" value="1"/>
</dbReference>
<evidence type="ECO:0000313" key="11">
    <source>
        <dbReference type="EMBL" id="OCG72795.1"/>
    </source>
</evidence>
<dbReference type="Pfam" id="PF01035">
    <property type="entry name" value="DNA_binding_1"/>
    <property type="match status" value="1"/>
</dbReference>
<proteinExistence type="inferred from homology"/>